<evidence type="ECO:0000313" key="3">
    <source>
        <dbReference type="Proteomes" id="UP001219518"/>
    </source>
</evidence>
<feature type="region of interest" description="Disordered" evidence="1">
    <location>
        <begin position="31"/>
        <end position="148"/>
    </location>
</feature>
<accession>A0AAE1H526</accession>
<organism evidence="2 3">
    <name type="scientific">Frankliniella fusca</name>
    <dbReference type="NCBI Taxonomy" id="407009"/>
    <lineage>
        <taxon>Eukaryota</taxon>
        <taxon>Metazoa</taxon>
        <taxon>Ecdysozoa</taxon>
        <taxon>Arthropoda</taxon>
        <taxon>Hexapoda</taxon>
        <taxon>Insecta</taxon>
        <taxon>Pterygota</taxon>
        <taxon>Neoptera</taxon>
        <taxon>Paraneoptera</taxon>
        <taxon>Thysanoptera</taxon>
        <taxon>Terebrantia</taxon>
        <taxon>Thripoidea</taxon>
        <taxon>Thripidae</taxon>
        <taxon>Frankliniella</taxon>
    </lineage>
</organism>
<reference evidence="2" key="1">
    <citation type="submission" date="2021-07" db="EMBL/GenBank/DDBJ databases">
        <authorList>
            <person name="Catto M.A."/>
            <person name="Jacobson A."/>
            <person name="Kennedy G."/>
            <person name="Labadie P."/>
            <person name="Hunt B.G."/>
            <person name="Srinivasan R."/>
        </authorList>
    </citation>
    <scope>NUCLEOTIDE SEQUENCE</scope>
    <source>
        <strain evidence="2">PL_HMW_Pooled</strain>
        <tissue evidence="2">Head</tissue>
    </source>
</reference>
<feature type="compositionally biased region" description="Low complexity" evidence="1">
    <location>
        <begin position="96"/>
        <end position="125"/>
    </location>
</feature>
<feature type="compositionally biased region" description="Low complexity" evidence="1">
    <location>
        <begin position="56"/>
        <end position="65"/>
    </location>
</feature>
<sequence length="148" mass="15822">MKYNSLKVNARMHARGGGRRCYCGPVTGTADAPRHHRAASSTQPPYPNVQAQRLDSSPQPALAPSLQPPGFQPPGVQPSGFSPKPSAPSLQLPAFSPHSLQPPSLQPPALSLQPQSSAPSLIQPLVCMSRNTNNRPPILRAISRKKNE</sequence>
<name>A0AAE1H526_9NEOP</name>
<protein>
    <submittedName>
        <fullName evidence="2">Embryonic polyadenylate-binding protein</fullName>
    </submittedName>
</protein>
<dbReference type="Proteomes" id="UP001219518">
    <property type="component" value="Unassembled WGS sequence"/>
</dbReference>
<dbReference type="EMBL" id="JAHWGI010000376">
    <property type="protein sequence ID" value="KAK3914386.1"/>
    <property type="molecule type" value="Genomic_DNA"/>
</dbReference>
<comment type="caution">
    <text evidence="2">The sequence shown here is derived from an EMBL/GenBank/DDBJ whole genome shotgun (WGS) entry which is preliminary data.</text>
</comment>
<reference evidence="2" key="2">
    <citation type="journal article" date="2023" name="BMC Genomics">
        <title>Pest status, molecular evolution, and epigenetic factors derived from the genome assembly of Frankliniella fusca, a thysanopteran phytovirus vector.</title>
        <authorList>
            <person name="Catto M.A."/>
            <person name="Labadie P.E."/>
            <person name="Jacobson A.L."/>
            <person name="Kennedy G.G."/>
            <person name="Srinivasan R."/>
            <person name="Hunt B.G."/>
        </authorList>
    </citation>
    <scope>NUCLEOTIDE SEQUENCE</scope>
    <source>
        <strain evidence="2">PL_HMW_Pooled</strain>
    </source>
</reference>
<evidence type="ECO:0000256" key="1">
    <source>
        <dbReference type="SAM" id="MobiDB-lite"/>
    </source>
</evidence>
<feature type="compositionally biased region" description="Pro residues" evidence="1">
    <location>
        <begin position="66"/>
        <end position="76"/>
    </location>
</feature>
<gene>
    <name evidence="2" type="ORF">KUF71_023787</name>
</gene>
<dbReference type="AlphaFoldDB" id="A0AAE1H526"/>
<proteinExistence type="predicted"/>
<feature type="compositionally biased region" description="Polar residues" evidence="1">
    <location>
        <begin position="39"/>
        <end position="55"/>
    </location>
</feature>
<keyword evidence="3" id="KW-1185">Reference proteome</keyword>
<evidence type="ECO:0000313" key="2">
    <source>
        <dbReference type="EMBL" id="KAK3914386.1"/>
    </source>
</evidence>